<reference evidence="5" key="2">
    <citation type="submission" date="2022-06" db="UniProtKB">
        <authorList>
            <consortium name="EnsemblMetazoa"/>
        </authorList>
    </citation>
    <scope>IDENTIFICATION</scope>
    <source>
        <strain evidence="5">PS312</strain>
    </source>
</reference>
<gene>
    <name evidence="5" type="primary">WBGene00110277</name>
</gene>
<keyword evidence="3" id="KW-1133">Transmembrane helix</keyword>
<dbReference type="Gene3D" id="1.20.1070.10">
    <property type="entry name" value="Rhodopsin 7-helix transmembrane proteins"/>
    <property type="match status" value="1"/>
</dbReference>
<dbReference type="GO" id="GO:0004930">
    <property type="term" value="F:G protein-coupled receptor activity"/>
    <property type="evidence" value="ECO:0007669"/>
    <property type="project" value="InterPro"/>
</dbReference>
<dbReference type="OrthoDB" id="5820127at2759"/>
<dbReference type="PANTHER" id="PTHR23360">
    <property type="entry name" value="G-PROTEIN COUPLED RECEPTORS FAMILY 1 PROFILE DOMAIN-CONTAINING PROTEIN-RELATED"/>
    <property type="match status" value="1"/>
</dbReference>
<dbReference type="InterPro" id="IPR000276">
    <property type="entry name" value="GPCR_Rhodpsn"/>
</dbReference>
<sequence length="308" mass="34579">MNDIGWLSLHAIYAVLVVVAAAGICLNALLLLTTALTTSLRSAAHILIGCCALFDTLHELHAGIAHVESVLGSSTFAGLNLGFIPSLGRSAGVVCAFCIGIDRMLYMFDVAAYDRMKKKHMLAANIIQRLKRIRRLLQYHFLSIALFCLWTVFLMIANWTPRQQICTMLAPFHGDSRVLWWNTISGIYIITSLFYSVAWQTVKWRGDAASQQHHDNLFTSITVVIIVEVSAWFISSILVDLSRHYVAPDHRPPIHYLSCVLVSSGIAAKPILLYLQCAEYRRAMHELFTQKESHEEPDVICVHRRATD</sequence>
<evidence type="ECO:0000256" key="1">
    <source>
        <dbReference type="ARBA" id="ARBA00004370"/>
    </source>
</evidence>
<dbReference type="GO" id="GO:0016020">
    <property type="term" value="C:membrane"/>
    <property type="evidence" value="ECO:0007669"/>
    <property type="project" value="UniProtKB-SubCell"/>
</dbReference>
<dbReference type="SUPFAM" id="SSF81321">
    <property type="entry name" value="Family A G protein-coupled receptor-like"/>
    <property type="match status" value="1"/>
</dbReference>
<keyword evidence="2" id="KW-0812">Transmembrane</keyword>
<dbReference type="SMART" id="SM01381">
    <property type="entry name" value="7TM_GPCR_Srsx"/>
    <property type="match status" value="1"/>
</dbReference>
<evidence type="ECO:0000256" key="3">
    <source>
        <dbReference type="ARBA" id="ARBA00022989"/>
    </source>
</evidence>
<organism evidence="5 6">
    <name type="scientific">Pristionchus pacificus</name>
    <name type="common">Parasitic nematode worm</name>
    <dbReference type="NCBI Taxonomy" id="54126"/>
    <lineage>
        <taxon>Eukaryota</taxon>
        <taxon>Metazoa</taxon>
        <taxon>Ecdysozoa</taxon>
        <taxon>Nematoda</taxon>
        <taxon>Chromadorea</taxon>
        <taxon>Rhabditida</taxon>
        <taxon>Rhabditina</taxon>
        <taxon>Diplogasteromorpha</taxon>
        <taxon>Diplogasteroidea</taxon>
        <taxon>Neodiplogasteridae</taxon>
        <taxon>Pristionchus</taxon>
    </lineage>
</organism>
<dbReference type="InterPro" id="IPR019424">
    <property type="entry name" value="7TM_GPCR_Srsx"/>
</dbReference>
<reference evidence="6" key="1">
    <citation type="journal article" date="2008" name="Nat. Genet.">
        <title>The Pristionchus pacificus genome provides a unique perspective on nematode lifestyle and parasitism.</title>
        <authorList>
            <person name="Dieterich C."/>
            <person name="Clifton S.W."/>
            <person name="Schuster L.N."/>
            <person name="Chinwalla A."/>
            <person name="Delehaunty K."/>
            <person name="Dinkelacker I."/>
            <person name="Fulton L."/>
            <person name="Fulton R."/>
            <person name="Godfrey J."/>
            <person name="Minx P."/>
            <person name="Mitreva M."/>
            <person name="Roeseler W."/>
            <person name="Tian H."/>
            <person name="Witte H."/>
            <person name="Yang S.P."/>
            <person name="Wilson R.K."/>
            <person name="Sommer R.J."/>
        </authorList>
    </citation>
    <scope>NUCLEOTIDE SEQUENCE [LARGE SCALE GENOMIC DNA]</scope>
    <source>
        <strain evidence="6">PS312</strain>
    </source>
</reference>
<evidence type="ECO:0000313" key="6">
    <source>
        <dbReference type="Proteomes" id="UP000005239"/>
    </source>
</evidence>
<dbReference type="InterPro" id="IPR047130">
    <property type="entry name" value="7TM_GPCR_Srsx_nematod"/>
</dbReference>
<evidence type="ECO:0000256" key="2">
    <source>
        <dbReference type="ARBA" id="ARBA00022692"/>
    </source>
</evidence>
<proteinExistence type="predicted"/>
<dbReference type="PANTHER" id="PTHR23360:SF5">
    <property type="entry name" value="G-PROTEIN COUPLED RECEPTORS FAMILY 1 PROFILE DOMAIN-CONTAINING PROTEIN"/>
    <property type="match status" value="1"/>
</dbReference>
<dbReference type="EnsemblMetazoa" id="PPA20723.1">
    <property type="protein sequence ID" value="PPA20723.1"/>
    <property type="gene ID" value="WBGene00110277"/>
</dbReference>
<keyword evidence="6" id="KW-1185">Reference proteome</keyword>
<accession>A0A8R1UF22</accession>
<comment type="subcellular location">
    <subcellularLocation>
        <location evidence="1">Membrane</location>
    </subcellularLocation>
</comment>
<dbReference type="Proteomes" id="UP000005239">
    <property type="component" value="Unassembled WGS sequence"/>
</dbReference>
<evidence type="ECO:0000313" key="5">
    <source>
        <dbReference type="EnsemblMetazoa" id="PPA20723.1"/>
    </source>
</evidence>
<evidence type="ECO:0000256" key="4">
    <source>
        <dbReference type="ARBA" id="ARBA00023136"/>
    </source>
</evidence>
<protein>
    <submittedName>
        <fullName evidence="5">G protein-coupled receptor</fullName>
    </submittedName>
</protein>
<dbReference type="AlphaFoldDB" id="A0A2A6D1M0"/>
<name>A0A2A6D1M0_PRIPA</name>
<keyword evidence="4" id="KW-0472">Membrane</keyword>
<dbReference type="Pfam" id="PF10320">
    <property type="entry name" value="7TM_GPCR_Srsx"/>
    <property type="match status" value="1"/>
</dbReference>
<accession>A0A2A6D1M0</accession>